<proteinExistence type="predicted"/>
<dbReference type="Pfam" id="PF10049">
    <property type="entry name" value="DUF2283"/>
    <property type="match status" value="1"/>
</dbReference>
<dbReference type="Proteomes" id="UP000677687">
    <property type="component" value="Unassembled WGS sequence"/>
</dbReference>
<protein>
    <submittedName>
        <fullName evidence="1">DUF2283 domain-containing protein</fullName>
    </submittedName>
</protein>
<dbReference type="PANTHER" id="PTHR37029:SF1">
    <property type="entry name" value="SSR1768 PROTEIN"/>
    <property type="match status" value="1"/>
</dbReference>
<comment type="caution">
    <text evidence="1">The sequence shown here is derived from an EMBL/GenBank/DDBJ whole genome shotgun (WGS) entry which is preliminary data.</text>
</comment>
<name>A0A8T4KTJ7_9ARCH</name>
<reference evidence="1" key="2">
    <citation type="submission" date="2021-05" db="EMBL/GenBank/DDBJ databases">
        <title>Protein family content uncovers lineage relationships and bacterial pathway maintenance mechanisms in DPANN archaea.</title>
        <authorList>
            <person name="Castelle C.J."/>
            <person name="Meheust R."/>
            <person name="Jaffe A.L."/>
            <person name="Seitz K."/>
            <person name="Gong X."/>
            <person name="Baker B.J."/>
            <person name="Banfield J.F."/>
        </authorList>
    </citation>
    <scope>NUCLEOTIDE SEQUENCE</scope>
    <source>
        <strain evidence="1">RIFCSPHIGHO2_01_FULL_AR10_44_11</strain>
    </source>
</reference>
<dbReference type="InterPro" id="IPR019270">
    <property type="entry name" value="DUF2283"/>
</dbReference>
<organism evidence="1 2">
    <name type="scientific">Candidatus Iainarchaeum sp</name>
    <dbReference type="NCBI Taxonomy" id="3101447"/>
    <lineage>
        <taxon>Archaea</taxon>
        <taxon>Candidatus Iainarchaeota</taxon>
        <taxon>Candidatus Iainarchaeia</taxon>
        <taxon>Candidatus Iainarchaeales</taxon>
        <taxon>Candidatus Iainarchaeaceae</taxon>
        <taxon>Candidatus Iainarchaeum</taxon>
    </lineage>
</organism>
<evidence type="ECO:0000313" key="1">
    <source>
        <dbReference type="EMBL" id="MBS3057417.1"/>
    </source>
</evidence>
<dbReference type="EMBL" id="JAGVWD010000032">
    <property type="protein sequence ID" value="MBS3057417.1"/>
    <property type="molecule type" value="Genomic_DNA"/>
</dbReference>
<evidence type="ECO:0000313" key="2">
    <source>
        <dbReference type="Proteomes" id="UP000677687"/>
    </source>
</evidence>
<accession>A0A8T4KTJ7</accession>
<sequence length="124" mass="13801">MLKTKTECNYDEENDILFIYRADRSPKASIELDKNLVLDLDAKGSVCAVEIFDAIKTFSGLSEFGTSANFFRNIKVCKLTSNQIGNLQRLKIYVLSIAGNTKQEVEVPLIASIGGYRSPAIRYA</sequence>
<gene>
    <name evidence="1" type="ORF">J4415_02205</name>
</gene>
<dbReference type="PANTHER" id="PTHR37029">
    <property type="entry name" value="SSR1768 PROTEIN"/>
    <property type="match status" value="1"/>
</dbReference>
<reference evidence="1" key="1">
    <citation type="submission" date="2021-03" db="EMBL/GenBank/DDBJ databases">
        <authorList>
            <person name="Jaffe A."/>
        </authorList>
    </citation>
    <scope>NUCLEOTIDE SEQUENCE</scope>
    <source>
        <strain evidence="1">RIFCSPHIGHO2_01_FULL_AR10_44_11</strain>
    </source>
</reference>
<dbReference type="AlphaFoldDB" id="A0A8T4KTJ7"/>